<feature type="domain" description="HTH tetR-type" evidence="4">
    <location>
        <begin position="22"/>
        <end position="82"/>
    </location>
</feature>
<protein>
    <submittedName>
        <fullName evidence="5">Unannotated protein</fullName>
    </submittedName>
</protein>
<dbReference type="SUPFAM" id="SSF46689">
    <property type="entry name" value="Homeodomain-like"/>
    <property type="match status" value="1"/>
</dbReference>
<evidence type="ECO:0000256" key="3">
    <source>
        <dbReference type="ARBA" id="ARBA00023163"/>
    </source>
</evidence>
<proteinExistence type="predicted"/>
<dbReference type="InterPro" id="IPR009057">
    <property type="entry name" value="Homeodomain-like_sf"/>
</dbReference>
<accession>A0A6J6AEB8</accession>
<evidence type="ECO:0000259" key="4">
    <source>
        <dbReference type="PROSITE" id="PS50977"/>
    </source>
</evidence>
<gene>
    <name evidence="5" type="ORF">UFOPK4180_00629</name>
</gene>
<dbReference type="PANTHER" id="PTHR30055">
    <property type="entry name" value="HTH-TYPE TRANSCRIPTIONAL REGULATOR RUTR"/>
    <property type="match status" value="1"/>
</dbReference>
<evidence type="ECO:0000313" key="5">
    <source>
        <dbReference type="EMBL" id="CAB4367030.1"/>
    </source>
</evidence>
<evidence type="ECO:0000256" key="1">
    <source>
        <dbReference type="ARBA" id="ARBA00023015"/>
    </source>
</evidence>
<dbReference type="PRINTS" id="PR00455">
    <property type="entry name" value="HTHTETR"/>
</dbReference>
<dbReference type="AlphaFoldDB" id="A0A6J6AEB8"/>
<dbReference type="InterPro" id="IPR050109">
    <property type="entry name" value="HTH-type_TetR-like_transc_reg"/>
</dbReference>
<keyword evidence="3" id="KW-0804">Transcription</keyword>
<dbReference type="EMBL" id="CAESPC010000091">
    <property type="protein sequence ID" value="CAB4367030.1"/>
    <property type="molecule type" value="Genomic_DNA"/>
</dbReference>
<sequence length="182" mass="19849">MKAQSSPLSTQPKYALQGGIHRRTESAILEGTKSLIAQHGISNISMIEIADASEVSRATLYNHYRDKNAVLEALITAEVERLVAIASRAGTPADALETLSREISADSALATMRVHDADLLIAIMSHAENPLYLVLAQCIYQATKSEAATGLAMRWLLGQVMQPITAKQSREQAEFLVERTLF</sequence>
<keyword evidence="1" id="KW-0805">Transcription regulation</keyword>
<dbReference type="InterPro" id="IPR001647">
    <property type="entry name" value="HTH_TetR"/>
</dbReference>
<dbReference type="Pfam" id="PF00440">
    <property type="entry name" value="TetR_N"/>
    <property type="match status" value="1"/>
</dbReference>
<evidence type="ECO:0000256" key="2">
    <source>
        <dbReference type="ARBA" id="ARBA00023125"/>
    </source>
</evidence>
<dbReference type="GO" id="GO:0003700">
    <property type="term" value="F:DNA-binding transcription factor activity"/>
    <property type="evidence" value="ECO:0007669"/>
    <property type="project" value="TreeGrafter"/>
</dbReference>
<keyword evidence="2" id="KW-0238">DNA-binding</keyword>
<dbReference type="GO" id="GO:0000976">
    <property type="term" value="F:transcription cis-regulatory region binding"/>
    <property type="evidence" value="ECO:0007669"/>
    <property type="project" value="TreeGrafter"/>
</dbReference>
<reference evidence="5" key="1">
    <citation type="submission" date="2020-05" db="EMBL/GenBank/DDBJ databases">
        <authorList>
            <person name="Chiriac C."/>
            <person name="Salcher M."/>
            <person name="Ghai R."/>
            <person name="Kavagutti S V."/>
        </authorList>
    </citation>
    <scope>NUCLEOTIDE SEQUENCE</scope>
</reference>
<dbReference type="Gene3D" id="1.10.357.10">
    <property type="entry name" value="Tetracycline Repressor, domain 2"/>
    <property type="match status" value="1"/>
</dbReference>
<name>A0A6J6AEB8_9ZZZZ</name>
<dbReference type="PROSITE" id="PS50977">
    <property type="entry name" value="HTH_TETR_2"/>
    <property type="match status" value="1"/>
</dbReference>
<dbReference type="PANTHER" id="PTHR30055:SF234">
    <property type="entry name" value="HTH-TYPE TRANSCRIPTIONAL REGULATOR BETI"/>
    <property type="match status" value="1"/>
</dbReference>
<organism evidence="5">
    <name type="scientific">freshwater metagenome</name>
    <dbReference type="NCBI Taxonomy" id="449393"/>
    <lineage>
        <taxon>unclassified sequences</taxon>
        <taxon>metagenomes</taxon>
        <taxon>ecological metagenomes</taxon>
    </lineage>
</organism>